<proteinExistence type="predicted"/>
<keyword evidence="3" id="KW-1185">Reference proteome</keyword>
<sequence length="225" mass="24566">MNLEYAVHKPQQLSAPLPTTHSSPPPIQYATPTSPLSGVLPTNDGMSQTTTTTTPLHLQTPRSVTGCREPRHGVRKGRNLLSTNEVRQDEFVPSVQSVDVISGELREKQHLRKDSSLEAPASTLLGIERGASTTTTTTTTSHGKKGAEGLAVEVPLQRTSFLGICTPDGNNANVGYGNVTNRVATLRTLDFNCMREEADAQQEILVRMQETLRLLDFFECLIIDE</sequence>
<evidence type="ECO:0000313" key="2">
    <source>
        <dbReference type="EMBL" id="ORY53141.1"/>
    </source>
</evidence>
<comment type="caution">
    <text evidence="2">The sequence shown here is derived from an EMBL/GenBank/DDBJ whole genome shotgun (WGS) entry which is preliminary data.</text>
</comment>
<reference evidence="2 3" key="1">
    <citation type="submission" date="2016-07" db="EMBL/GenBank/DDBJ databases">
        <title>Pervasive Adenine N6-methylation of Active Genes in Fungi.</title>
        <authorList>
            <consortium name="DOE Joint Genome Institute"/>
            <person name="Mondo S.J."/>
            <person name="Dannebaum R.O."/>
            <person name="Kuo R.C."/>
            <person name="Labutti K."/>
            <person name="Haridas S."/>
            <person name="Kuo A."/>
            <person name="Salamov A."/>
            <person name="Ahrendt S.R."/>
            <person name="Lipzen A."/>
            <person name="Sullivan W."/>
            <person name="Andreopoulos W.B."/>
            <person name="Clum A."/>
            <person name="Lindquist E."/>
            <person name="Daum C."/>
            <person name="Ramamoorthy G.K."/>
            <person name="Gryganskyi A."/>
            <person name="Culley D."/>
            <person name="Magnuson J.K."/>
            <person name="James T.Y."/>
            <person name="O'Malley M.A."/>
            <person name="Stajich J.E."/>
            <person name="Spatafora J.W."/>
            <person name="Visel A."/>
            <person name="Grigoriev I.V."/>
        </authorList>
    </citation>
    <scope>NUCLEOTIDE SEQUENCE [LARGE SCALE GENOMIC DNA]</scope>
    <source>
        <strain evidence="2 3">JEL800</strain>
    </source>
</reference>
<feature type="region of interest" description="Disordered" evidence="1">
    <location>
        <begin position="49"/>
        <end position="74"/>
    </location>
</feature>
<name>A0A1Y2D1H7_9FUNG</name>
<protein>
    <submittedName>
        <fullName evidence="2">Uncharacterized protein</fullName>
    </submittedName>
</protein>
<organism evidence="2 3">
    <name type="scientific">Rhizoclosmatium globosum</name>
    <dbReference type="NCBI Taxonomy" id="329046"/>
    <lineage>
        <taxon>Eukaryota</taxon>
        <taxon>Fungi</taxon>
        <taxon>Fungi incertae sedis</taxon>
        <taxon>Chytridiomycota</taxon>
        <taxon>Chytridiomycota incertae sedis</taxon>
        <taxon>Chytridiomycetes</taxon>
        <taxon>Chytridiales</taxon>
        <taxon>Chytriomycetaceae</taxon>
        <taxon>Rhizoclosmatium</taxon>
    </lineage>
</organism>
<accession>A0A1Y2D1H7</accession>
<evidence type="ECO:0000313" key="3">
    <source>
        <dbReference type="Proteomes" id="UP000193642"/>
    </source>
</evidence>
<feature type="region of interest" description="Disordered" evidence="1">
    <location>
        <begin position="1"/>
        <end position="25"/>
    </location>
</feature>
<feature type="compositionally biased region" description="Polar residues" evidence="1">
    <location>
        <begin position="11"/>
        <end position="22"/>
    </location>
</feature>
<evidence type="ECO:0000256" key="1">
    <source>
        <dbReference type="SAM" id="MobiDB-lite"/>
    </source>
</evidence>
<dbReference type="EMBL" id="MCGO01000002">
    <property type="protein sequence ID" value="ORY53141.1"/>
    <property type="molecule type" value="Genomic_DNA"/>
</dbReference>
<dbReference type="AlphaFoldDB" id="A0A1Y2D1H7"/>
<dbReference type="Proteomes" id="UP000193642">
    <property type="component" value="Unassembled WGS sequence"/>
</dbReference>
<gene>
    <name evidence="2" type="ORF">BCR33DRAFT_779474</name>
</gene>